<dbReference type="Pfam" id="PF12697">
    <property type="entry name" value="Abhydrolase_6"/>
    <property type="match status" value="1"/>
</dbReference>
<name>A0ABY6IWK6_9BACT</name>
<protein>
    <submittedName>
        <fullName evidence="2">Alpha/beta hydrolase</fullName>
    </submittedName>
</protein>
<dbReference type="EMBL" id="CP107006">
    <property type="protein sequence ID" value="UYQ91763.1"/>
    <property type="molecule type" value="Genomic_DNA"/>
</dbReference>
<feature type="domain" description="AB hydrolase-1" evidence="1">
    <location>
        <begin position="32"/>
        <end position="244"/>
    </location>
</feature>
<dbReference type="GO" id="GO:0016787">
    <property type="term" value="F:hydrolase activity"/>
    <property type="evidence" value="ECO:0007669"/>
    <property type="project" value="UniProtKB-KW"/>
</dbReference>
<dbReference type="PANTHER" id="PTHR37017">
    <property type="entry name" value="AB HYDROLASE-1 DOMAIN-CONTAINING PROTEIN-RELATED"/>
    <property type="match status" value="1"/>
</dbReference>
<dbReference type="InterPro" id="IPR052897">
    <property type="entry name" value="Sec-Metab_Biosynth_Hydrolase"/>
</dbReference>
<evidence type="ECO:0000313" key="2">
    <source>
        <dbReference type="EMBL" id="UYQ91763.1"/>
    </source>
</evidence>
<sequence length="253" mass="26847">MRNIIISVKNLTMLLAFIGLSFTITQAQVKNIVLVHGSFANGSGWEGVYKALVKKGYNVSVATNPNLGFAEDVAACKRTLDRIDGPVLLVAHSYGGAVATEAGNDPKVKGLVYVDAFVPAEGETLAQLLQSGPPNPDFAVLPPDANGYAWFDKARFHASFCADLPKDLAAFMADSQLPINASVFGASVKQAAWKSKKSWYVLGTEDKTIVPDAQRYMAKRAGATITEVKGSHCAFISKPGEVAKVIETAAAGL</sequence>
<evidence type="ECO:0000259" key="1">
    <source>
        <dbReference type="Pfam" id="PF12697"/>
    </source>
</evidence>
<dbReference type="PANTHER" id="PTHR37017:SF11">
    <property type="entry name" value="ESTERASE_LIPASE_THIOESTERASE DOMAIN-CONTAINING PROTEIN"/>
    <property type="match status" value="1"/>
</dbReference>
<keyword evidence="2" id="KW-0378">Hydrolase</keyword>
<proteinExistence type="predicted"/>
<accession>A0ABY6IWK6</accession>
<gene>
    <name evidence="2" type="ORF">MKQ68_16875</name>
</gene>
<organism evidence="2 3">
    <name type="scientific">Chitinophaga horti</name>
    <dbReference type="NCBI Taxonomy" id="2920382"/>
    <lineage>
        <taxon>Bacteria</taxon>
        <taxon>Pseudomonadati</taxon>
        <taxon>Bacteroidota</taxon>
        <taxon>Chitinophagia</taxon>
        <taxon>Chitinophagales</taxon>
        <taxon>Chitinophagaceae</taxon>
        <taxon>Chitinophaga</taxon>
    </lineage>
</organism>
<keyword evidence="3" id="KW-1185">Reference proteome</keyword>
<reference evidence="2" key="1">
    <citation type="submission" date="2022-10" db="EMBL/GenBank/DDBJ databases">
        <title>Chitinophaga sp. nov., isolated from soil.</title>
        <authorList>
            <person name="Jeon C.O."/>
        </authorList>
    </citation>
    <scope>NUCLEOTIDE SEQUENCE</scope>
    <source>
        <strain evidence="2">R8</strain>
    </source>
</reference>
<dbReference type="Proteomes" id="UP001162741">
    <property type="component" value="Chromosome"/>
</dbReference>
<dbReference type="SUPFAM" id="SSF53474">
    <property type="entry name" value="alpha/beta-Hydrolases"/>
    <property type="match status" value="1"/>
</dbReference>
<evidence type="ECO:0000313" key="3">
    <source>
        <dbReference type="Proteomes" id="UP001162741"/>
    </source>
</evidence>
<dbReference type="RefSeq" id="WP_264280138.1">
    <property type="nucleotide sequence ID" value="NZ_CP107006.1"/>
</dbReference>
<dbReference type="Gene3D" id="3.40.50.1820">
    <property type="entry name" value="alpha/beta hydrolase"/>
    <property type="match status" value="1"/>
</dbReference>
<dbReference type="InterPro" id="IPR029058">
    <property type="entry name" value="AB_hydrolase_fold"/>
</dbReference>
<dbReference type="InterPro" id="IPR000073">
    <property type="entry name" value="AB_hydrolase_1"/>
</dbReference>